<dbReference type="GO" id="GO:0031398">
    <property type="term" value="P:positive regulation of protein ubiquitination"/>
    <property type="evidence" value="ECO:0007669"/>
    <property type="project" value="TreeGrafter"/>
</dbReference>
<dbReference type="OrthoDB" id="10003116at2759"/>
<sequence length="202" mass="21781">MRRSAQYSPLSQNPVYSGRTVGGGSQNDGVFSNVTAKPSSHSVSIVNPDGNVHIVPEDSFSNKQAPPSYADAQADQAPSYNSVTTTVVVPDGEGGVSGIEETGSIATFFMHAFLSFFFQFIGFAMTHMMAVNHAGRCGSRAGLGATLIQLGLYLRSDHQDSGMSLSPAAREWVSFFLMTCGWFIFLHASVSFGRAKRWERVI</sequence>
<name>A0A0D7BW69_9AGAR</name>
<evidence type="ECO:0000256" key="5">
    <source>
        <dbReference type="SAM" id="MobiDB-lite"/>
    </source>
</evidence>
<dbReference type="CDD" id="cd22212">
    <property type="entry name" value="NDFIP-like"/>
    <property type="match status" value="1"/>
</dbReference>
<feature type="transmembrane region" description="Helical" evidence="6">
    <location>
        <begin position="174"/>
        <end position="193"/>
    </location>
</feature>
<keyword evidence="2 6" id="KW-0812">Transmembrane</keyword>
<reference evidence="7 8" key="1">
    <citation type="journal article" date="2015" name="Fungal Genet. Biol.">
        <title>Evolution of novel wood decay mechanisms in Agaricales revealed by the genome sequences of Fistulina hepatica and Cylindrobasidium torrendii.</title>
        <authorList>
            <person name="Floudas D."/>
            <person name="Held B.W."/>
            <person name="Riley R."/>
            <person name="Nagy L.G."/>
            <person name="Koehler G."/>
            <person name="Ransdell A.S."/>
            <person name="Younus H."/>
            <person name="Chow J."/>
            <person name="Chiniquy J."/>
            <person name="Lipzen A."/>
            <person name="Tritt A."/>
            <person name="Sun H."/>
            <person name="Haridas S."/>
            <person name="LaButti K."/>
            <person name="Ohm R.A."/>
            <person name="Kues U."/>
            <person name="Blanchette R.A."/>
            <person name="Grigoriev I.V."/>
            <person name="Minto R.E."/>
            <person name="Hibbett D.S."/>
        </authorList>
    </citation>
    <scope>NUCLEOTIDE SEQUENCE [LARGE SCALE GENOMIC DNA]</scope>
    <source>
        <strain evidence="7 8">FP15055 ss-10</strain>
    </source>
</reference>
<evidence type="ECO:0000313" key="8">
    <source>
        <dbReference type="Proteomes" id="UP000054007"/>
    </source>
</evidence>
<dbReference type="GO" id="GO:0005794">
    <property type="term" value="C:Golgi apparatus"/>
    <property type="evidence" value="ECO:0007669"/>
    <property type="project" value="TreeGrafter"/>
</dbReference>
<dbReference type="STRING" id="1314674.A0A0D7BW69"/>
<dbReference type="GO" id="GO:0006511">
    <property type="term" value="P:ubiquitin-dependent protein catabolic process"/>
    <property type="evidence" value="ECO:0007669"/>
    <property type="project" value="TreeGrafter"/>
</dbReference>
<evidence type="ECO:0000256" key="4">
    <source>
        <dbReference type="ARBA" id="ARBA00023136"/>
    </source>
</evidence>
<gene>
    <name evidence="7" type="ORF">CYLTODRAFT_364222</name>
</gene>
<evidence type="ECO:0000313" key="7">
    <source>
        <dbReference type="EMBL" id="KIY74444.1"/>
    </source>
</evidence>
<dbReference type="PANTHER" id="PTHR13396:SF5">
    <property type="entry name" value="NEDD4 FAMILY INTERACTING PROTEIN"/>
    <property type="match status" value="1"/>
</dbReference>
<evidence type="ECO:0000256" key="2">
    <source>
        <dbReference type="ARBA" id="ARBA00022692"/>
    </source>
</evidence>
<keyword evidence="4 6" id="KW-0472">Membrane</keyword>
<dbReference type="Proteomes" id="UP000054007">
    <property type="component" value="Unassembled WGS sequence"/>
</dbReference>
<dbReference type="Pfam" id="PF10176">
    <property type="entry name" value="NEDD4_Bsd2"/>
    <property type="match status" value="2"/>
</dbReference>
<dbReference type="AlphaFoldDB" id="A0A0D7BW69"/>
<proteinExistence type="predicted"/>
<evidence type="ECO:0000256" key="3">
    <source>
        <dbReference type="ARBA" id="ARBA00022989"/>
    </source>
</evidence>
<dbReference type="GO" id="GO:0048471">
    <property type="term" value="C:perinuclear region of cytoplasm"/>
    <property type="evidence" value="ECO:0007669"/>
    <property type="project" value="TreeGrafter"/>
</dbReference>
<evidence type="ECO:0000256" key="6">
    <source>
        <dbReference type="SAM" id="Phobius"/>
    </source>
</evidence>
<organism evidence="7 8">
    <name type="scientific">Cylindrobasidium torrendii FP15055 ss-10</name>
    <dbReference type="NCBI Taxonomy" id="1314674"/>
    <lineage>
        <taxon>Eukaryota</taxon>
        <taxon>Fungi</taxon>
        <taxon>Dikarya</taxon>
        <taxon>Basidiomycota</taxon>
        <taxon>Agaricomycotina</taxon>
        <taxon>Agaricomycetes</taxon>
        <taxon>Agaricomycetidae</taxon>
        <taxon>Agaricales</taxon>
        <taxon>Marasmiineae</taxon>
        <taxon>Physalacriaceae</taxon>
        <taxon>Cylindrobasidium</taxon>
    </lineage>
</organism>
<dbReference type="InterPro" id="IPR019325">
    <property type="entry name" value="NEDD4/Bsd2"/>
</dbReference>
<evidence type="ECO:0000256" key="1">
    <source>
        <dbReference type="ARBA" id="ARBA00004141"/>
    </source>
</evidence>
<feature type="non-terminal residue" evidence="7">
    <location>
        <position position="202"/>
    </location>
</feature>
<comment type="subcellular location">
    <subcellularLocation>
        <location evidence="1">Membrane</location>
        <topology evidence="1">Multi-pass membrane protein</topology>
    </subcellularLocation>
</comment>
<feature type="transmembrane region" description="Helical" evidence="6">
    <location>
        <begin position="105"/>
        <end position="125"/>
    </location>
</feature>
<dbReference type="EMBL" id="KN880431">
    <property type="protein sequence ID" value="KIY74444.1"/>
    <property type="molecule type" value="Genomic_DNA"/>
</dbReference>
<protein>
    <submittedName>
        <fullName evidence="7">Uncharacterized protein</fullName>
    </submittedName>
</protein>
<keyword evidence="3 6" id="KW-1133">Transmembrane helix</keyword>
<dbReference type="GO" id="GO:0030001">
    <property type="term" value="P:metal ion transport"/>
    <property type="evidence" value="ECO:0007669"/>
    <property type="project" value="InterPro"/>
</dbReference>
<feature type="region of interest" description="Disordered" evidence="5">
    <location>
        <begin position="1"/>
        <end position="33"/>
    </location>
</feature>
<dbReference type="GO" id="GO:0007034">
    <property type="term" value="P:vacuolar transport"/>
    <property type="evidence" value="ECO:0007669"/>
    <property type="project" value="InterPro"/>
</dbReference>
<dbReference type="GO" id="GO:0016020">
    <property type="term" value="C:membrane"/>
    <property type="evidence" value="ECO:0007669"/>
    <property type="project" value="UniProtKB-SubCell"/>
</dbReference>
<accession>A0A0D7BW69</accession>
<keyword evidence="8" id="KW-1185">Reference proteome</keyword>
<dbReference type="GO" id="GO:0005783">
    <property type="term" value="C:endoplasmic reticulum"/>
    <property type="evidence" value="ECO:0007669"/>
    <property type="project" value="TreeGrafter"/>
</dbReference>
<feature type="compositionally biased region" description="Polar residues" evidence="5">
    <location>
        <begin position="1"/>
        <end position="15"/>
    </location>
</feature>
<dbReference type="PANTHER" id="PTHR13396">
    <property type="entry name" value="NEDD4 FAMILY INTERACTING PROTEIN 1/2"/>
    <property type="match status" value="1"/>
</dbReference>